<protein>
    <submittedName>
        <fullName evidence="13">DUF3772 domain-containing protein</fullName>
    </submittedName>
</protein>
<feature type="transmembrane region" description="Helical" evidence="8">
    <location>
        <begin position="480"/>
        <end position="499"/>
    </location>
</feature>
<dbReference type="RefSeq" id="WP_340276086.1">
    <property type="nucleotide sequence ID" value="NZ_JBAKIA010000013.1"/>
</dbReference>
<dbReference type="Gene3D" id="2.30.30.60">
    <property type="match status" value="1"/>
</dbReference>
<dbReference type="InterPro" id="IPR022249">
    <property type="entry name" value="DUF3772"/>
</dbReference>
<dbReference type="InterPro" id="IPR006685">
    <property type="entry name" value="MscS_channel_2nd"/>
</dbReference>
<comment type="caution">
    <text evidence="13">The sequence shown here is derived from an EMBL/GenBank/DDBJ whole genome shotgun (WGS) entry which is preliminary data.</text>
</comment>
<dbReference type="PANTHER" id="PTHR30347:SF1">
    <property type="entry name" value="MECHANOSENSITIVE CHANNEL MSCK"/>
    <property type="match status" value="1"/>
</dbReference>
<feature type="transmembrane region" description="Helical" evidence="8">
    <location>
        <begin position="455"/>
        <end position="474"/>
    </location>
</feature>
<evidence type="ECO:0000256" key="6">
    <source>
        <dbReference type="ARBA" id="ARBA00023136"/>
    </source>
</evidence>
<evidence type="ECO:0000256" key="7">
    <source>
        <dbReference type="SAM" id="MobiDB-lite"/>
    </source>
</evidence>
<feature type="domain" description="DUF3772" evidence="11">
    <location>
        <begin position="183"/>
        <end position="243"/>
    </location>
</feature>
<feature type="transmembrane region" description="Helical" evidence="8">
    <location>
        <begin position="618"/>
        <end position="645"/>
    </location>
</feature>
<keyword evidence="5 8" id="KW-1133">Transmembrane helix</keyword>
<dbReference type="InterPro" id="IPR011014">
    <property type="entry name" value="MscS_channel_TM-2"/>
</dbReference>
<dbReference type="InterPro" id="IPR011066">
    <property type="entry name" value="MscS_channel_C_sf"/>
</dbReference>
<evidence type="ECO:0000259" key="11">
    <source>
        <dbReference type="Pfam" id="PF12607"/>
    </source>
</evidence>
<keyword evidence="9" id="KW-0732">Signal</keyword>
<feature type="transmembrane region" description="Helical" evidence="8">
    <location>
        <begin position="253"/>
        <end position="273"/>
    </location>
</feature>
<name>A0ABU8TNU7_9HYPH</name>
<organism evidence="13 14">
    <name type="scientific">Roseibium algae</name>
    <dbReference type="NCBI Taxonomy" id="3123038"/>
    <lineage>
        <taxon>Bacteria</taxon>
        <taxon>Pseudomonadati</taxon>
        <taxon>Pseudomonadota</taxon>
        <taxon>Alphaproteobacteria</taxon>
        <taxon>Hyphomicrobiales</taxon>
        <taxon>Stappiaceae</taxon>
        <taxon>Roseibium</taxon>
    </lineage>
</organism>
<evidence type="ECO:0000313" key="14">
    <source>
        <dbReference type="Proteomes" id="UP001385499"/>
    </source>
</evidence>
<feature type="transmembrane region" description="Helical" evidence="8">
    <location>
        <begin position="340"/>
        <end position="360"/>
    </location>
</feature>
<feature type="transmembrane region" description="Helical" evidence="8">
    <location>
        <begin position="651"/>
        <end position="674"/>
    </location>
</feature>
<dbReference type="EMBL" id="JBAKIA010000013">
    <property type="protein sequence ID" value="MEJ8475829.1"/>
    <property type="molecule type" value="Genomic_DNA"/>
</dbReference>
<feature type="chain" id="PRO_5046198483" evidence="9">
    <location>
        <begin position="26"/>
        <end position="860"/>
    </location>
</feature>
<feature type="domain" description="Mechanosensitive ion channel MscS" evidence="10">
    <location>
        <begin position="669"/>
        <end position="734"/>
    </location>
</feature>
<dbReference type="SUPFAM" id="SSF82861">
    <property type="entry name" value="Mechanosensitive channel protein MscS (YggB), transmembrane region"/>
    <property type="match status" value="1"/>
</dbReference>
<dbReference type="InterPro" id="IPR052702">
    <property type="entry name" value="MscS-like_channel"/>
</dbReference>
<dbReference type="Pfam" id="PF00924">
    <property type="entry name" value="MS_channel_2nd"/>
    <property type="match status" value="1"/>
</dbReference>
<reference evidence="13 14" key="1">
    <citation type="submission" date="2024-02" db="EMBL/GenBank/DDBJ databases">
        <title>Roseibium algae sp. nov., isolated from marine alga (Grateloupia sp.), showing potential in myo-inositol conversion.</title>
        <authorList>
            <person name="Wang Y."/>
        </authorList>
    </citation>
    <scope>NUCLEOTIDE SEQUENCE [LARGE SCALE GENOMIC DNA]</scope>
    <source>
        <strain evidence="13 14">H3510</strain>
    </source>
</reference>
<feature type="transmembrane region" description="Helical" evidence="8">
    <location>
        <begin position="575"/>
        <end position="597"/>
    </location>
</feature>
<dbReference type="SUPFAM" id="SSF82689">
    <property type="entry name" value="Mechanosensitive channel protein MscS (YggB), C-terminal domain"/>
    <property type="match status" value="1"/>
</dbReference>
<dbReference type="PANTHER" id="PTHR30347">
    <property type="entry name" value="POTASSIUM CHANNEL RELATED"/>
    <property type="match status" value="1"/>
</dbReference>
<evidence type="ECO:0000256" key="1">
    <source>
        <dbReference type="ARBA" id="ARBA00004651"/>
    </source>
</evidence>
<dbReference type="SUPFAM" id="SSF50182">
    <property type="entry name" value="Sm-like ribonucleoproteins"/>
    <property type="match status" value="1"/>
</dbReference>
<sequence>MALARISRAVCFVLLAGCLVVPAVAQENFGVLGKDGEIIPSPTATQIEAPADTERGSKQSHISPLQSDFSTLGIAPNTFIDSGEYDQLQIRIDGLSSRLNTIEAAVSRGNLAASTIYGLEQRVFNVQESADAIVSSLRPALQSVGRNLSELTPAEVQQNEPASLLAQREKFQNLQQAMTALSKQAQVVGFQAQELGSRISEQRRLALRAEMLHRTDGILSAQLWARAFADLSAALVSLETLARGWATTVEGRLGVLGVPGLALYFFAAIPLIWRLRRWLLGKAARDPDITDPDNGLKAKAAVLIVLSSVLAPLVVGVFFYSAVNLLGVSSDQINNGLKAIFGGILFATFTIGLSSAMFAPSLPHWRIDEVGDAEASTAYRLSFVAASVYAIFLAFFILFGSLSDVTFLRAAMTGILSVGVSLCTIQILRSARAFPSEDAEDYISIRGIWPWLKPLMWVGAFVSFCAPFAGYISLGGFVSAQIIWTLLSFFTLSLLLRFVEHWLAPSFSLDRPIGRVLHATFGLPSATLEQIGVLLSGLVKLSLLALVVMGLLVPWGYSTGDILGLADKIFSSMQIGSAAISLSSVVGAVLLFAVIAFSTKATQRWLEKKYLPKTRMDIGLQTSVTTGFGYVGYIIAGLAALAFTGLNLQNIAIVAGALSVGVGLGLQGIVNNFVSGLVVLAERPIKVGDWVIIGENQGYVRRINVRATEIETFDRSTVIIPNSSLISDVVTNWMHNNSTGRITVAVGVSYDSDPEQVREILRDCASSHPGVMSYPAPQVYFMDFGDSSLNFEMRCFLPNIERALEVGSDLRFAVFRKLAEAKIEIPFPQRDLNIRSGSFNNQGGNNAVPLPGLANDRTDG</sequence>
<gene>
    <name evidence="13" type="ORF">V6575_17180</name>
</gene>
<dbReference type="Gene3D" id="3.30.70.100">
    <property type="match status" value="1"/>
</dbReference>
<evidence type="ECO:0000256" key="4">
    <source>
        <dbReference type="ARBA" id="ARBA00022692"/>
    </source>
</evidence>
<keyword evidence="14" id="KW-1185">Reference proteome</keyword>
<evidence type="ECO:0000259" key="12">
    <source>
        <dbReference type="Pfam" id="PF21082"/>
    </source>
</evidence>
<accession>A0ABU8TNU7</accession>
<evidence type="ECO:0000259" key="10">
    <source>
        <dbReference type="Pfam" id="PF00924"/>
    </source>
</evidence>
<proteinExistence type="inferred from homology"/>
<keyword evidence="6 8" id="KW-0472">Membrane</keyword>
<feature type="transmembrane region" description="Helical" evidence="8">
    <location>
        <begin position="300"/>
        <end position="320"/>
    </location>
</feature>
<dbReference type="Gene3D" id="1.10.287.1260">
    <property type="match status" value="1"/>
</dbReference>
<evidence type="ECO:0000256" key="5">
    <source>
        <dbReference type="ARBA" id="ARBA00022989"/>
    </source>
</evidence>
<evidence type="ECO:0000256" key="3">
    <source>
        <dbReference type="ARBA" id="ARBA00022475"/>
    </source>
</evidence>
<keyword evidence="3" id="KW-1003">Cell membrane</keyword>
<feature type="transmembrane region" description="Helical" evidence="8">
    <location>
        <begin position="531"/>
        <end position="555"/>
    </location>
</feature>
<feature type="transmembrane region" description="Helical" evidence="8">
    <location>
        <begin position="381"/>
        <end position="401"/>
    </location>
</feature>
<keyword evidence="4 8" id="KW-0812">Transmembrane</keyword>
<feature type="region of interest" description="Disordered" evidence="7">
    <location>
        <begin position="838"/>
        <end position="860"/>
    </location>
</feature>
<feature type="signal peptide" evidence="9">
    <location>
        <begin position="1"/>
        <end position="25"/>
    </location>
</feature>
<evidence type="ECO:0000313" key="13">
    <source>
        <dbReference type="EMBL" id="MEJ8475829.1"/>
    </source>
</evidence>
<dbReference type="InterPro" id="IPR023408">
    <property type="entry name" value="MscS_beta-dom_sf"/>
</dbReference>
<feature type="transmembrane region" description="Helical" evidence="8">
    <location>
        <begin position="407"/>
        <end position="428"/>
    </location>
</feature>
<feature type="domain" description="Mechanosensitive ion channel MscS C-terminal" evidence="12">
    <location>
        <begin position="742"/>
        <end position="825"/>
    </location>
</feature>
<dbReference type="InterPro" id="IPR010920">
    <property type="entry name" value="LSM_dom_sf"/>
</dbReference>
<comment type="subcellular location">
    <subcellularLocation>
        <location evidence="1">Cell membrane</location>
        <topology evidence="1">Multi-pass membrane protein</topology>
    </subcellularLocation>
</comment>
<evidence type="ECO:0000256" key="9">
    <source>
        <dbReference type="SAM" id="SignalP"/>
    </source>
</evidence>
<dbReference type="Proteomes" id="UP001385499">
    <property type="component" value="Unassembled WGS sequence"/>
</dbReference>
<dbReference type="InterPro" id="IPR049278">
    <property type="entry name" value="MS_channel_C"/>
</dbReference>
<evidence type="ECO:0000256" key="2">
    <source>
        <dbReference type="ARBA" id="ARBA00008017"/>
    </source>
</evidence>
<comment type="similarity">
    <text evidence="2">Belongs to the MscS (TC 1.A.23) family.</text>
</comment>
<dbReference type="Pfam" id="PF12607">
    <property type="entry name" value="DUF3772"/>
    <property type="match status" value="1"/>
</dbReference>
<dbReference type="Pfam" id="PF21082">
    <property type="entry name" value="MS_channel_3rd"/>
    <property type="match status" value="1"/>
</dbReference>
<evidence type="ECO:0000256" key="8">
    <source>
        <dbReference type="SAM" id="Phobius"/>
    </source>
</evidence>